<sequence length="106" mass="11915">MEQPRNLRENVPELNLNQPISTKTESEDFERRDVAYLAMEYRAGATGDSARELPSHFSGVSINEIESSRRVLGWMADHSEGNEEIPDTKNKAGPFDHVTNDGRLKG</sequence>
<organism evidence="2 3">
    <name type="scientific">Sclerotinia nivalis</name>
    <dbReference type="NCBI Taxonomy" id="352851"/>
    <lineage>
        <taxon>Eukaryota</taxon>
        <taxon>Fungi</taxon>
        <taxon>Dikarya</taxon>
        <taxon>Ascomycota</taxon>
        <taxon>Pezizomycotina</taxon>
        <taxon>Leotiomycetes</taxon>
        <taxon>Helotiales</taxon>
        <taxon>Sclerotiniaceae</taxon>
        <taxon>Sclerotinia</taxon>
    </lineage>
</organism>
<feature type="compositionally biased region" description="Basic and acidic residues" evidence="1">
    <location>
        <begin position="78"/>
        <end position="90"/>
    </location>
</feature>
<gene>
    <name evidence="2" type="ORF">OCU04_007139</name>
</gene>
<evidence type="ECO:0000256" key="1">
    <source>
        <dbReference type="SAM" id="MobiDB-lite"/>
    </source>
</evidence>
<feature type="region of interest" description="Disordered" evidence="1">
    <location>
        <begin position="78"/>
        <end position="106"/>
    </location>
</feature>
<comment type="caution">
    <text evidence="2">The sequence shown here is derived from an EMBL/GenBank/DDBJ whole genome shotgun (WGS) entry which is preliminary data.</text>
</comment>
<feature type="region of interest" description="Disordered" evidence="1">
    <location>
        <begin position="1"/>
        <end position="28"/>
    </location>
</feature>
<accession>A0A9X0DIJ6</accession>
<name>A0A9X0DIJ6_9HELO</name>
<evidence type="ECO:0000313" key="3">
    <source>
        <dbReference type="Proteomes" id="UP001152300"/>
    </source>
</evidence>
<reference evidence="2" key="1">
    <citation type="submission" date="2022-11" db="EMBL/GenBank/DDBJ databases">
        <title>Genome Resource of Sclerotinia nivalis Strain SnTB1, a Plant Pathogen Isolated from American Ginseng.</title>
        <authorList>
            <person name="Fan S."/>
        </authorList>
    </citation>
    <scope>NUCLEOTIDE SEQUENCE</scope>
    <source>
        <strain evidence="2">SnTB1</strain>
    </source>
</reference>
<dbReference type="EMBL" id="JAPEIS010000007">
    <property type="protein sequence ID" value="KAJ8064831.1"/>
    <property type="molecule type" value="Genomic_DNA"/>
</dbReference>
<evidence type="ECO:0000313" key="2">
    <source>
        <dbReference type="EMBL" id="KAJ8064831.1"/>
    </source>
</evidence>
<protein>
    <submittedName>
        <fullName evidence="2">Uncharacterized protein</fullName>
    </submittedName>
</protein>
<keyword evidence="3" id="KW-1185">Reference proteome</keyword>
<dbReference type="Proteomes" id="UP001152300">
    <property type="component" value="Unassembled WGS sequence"/>
</dbReference>
<dbReference type="AlphaFoldDB" id="A0A9X0DIJ6"/>
<proteinExistence type="predicted"/>
<feature type="compositionally biased region" description="Basic and acidic residues" evidence="1">
    <location>
        <begin position="1"/>
        <end position="11"/>
    </location>
</feature>